<dbReference type="OrthoDB" id="2687058at2759"/>
<organism evidence="1 2">
    <name type="scientific">Lentinus tigrinus ALCF2SS1-6</name>
    <dbReference type="NCBI Taxonomy" id="1328759"/>
    <lineage>
        <taxon>Eukaryota</taxon>
        <taxon>Fungi</taxon>
        <taxon>Dikarya</taxon>
        <taxon>Basidiomycota</taxon>
        <taxon>Agaricomycotina</taxon>
        <taxon>Agaricomycetes</taxon>
        <taxon>Polyporales</taxon>
        <taxon>Polyporaceae</taxon>
        <taxon>Lentinus</taxon>
    </lineage>
</organism>
<dbReference type="STRING" id="1328759.A0A5C2RLW2"/>
<sequence length="391" mass="43130">MTTANIRRVTTHLLEASNPGTSNVLHPKGTDELWPFNEIRTRSYLSVEKWHLSSLLYDLPNPRTQAFEADNIGLRLSARACLDPAAVSDLWVDDISTCYSLVELIVLNIGLSAGIYNTHTFSMFVLHALVLTFRTMPLTFDFYPPKCCVRRIVGDALKSCFTVIIDRIDQLPAVMNLTQLPQGPSADTTLHKCMVYQCCPTLCSSLSSVVRSDPVLAILKTYGFLNVSTSLAVIGHKDFLGNVEQHACASSSQIVILPWTSGLALVEMPHSPIASEQSPSGPSITPFDALFQQKRERDHSSVAVDSHLTRRVFAGVPADIALFWEHCLPQASDSGTEYHVFMPFLGGPGDRTALSFVVQLMNSIDVVKVQNLLHSTVHSCHYDDDDSRPDT</sequence>
<evidence type="ECO:0000313" key="1">
    <source>
        <dbReference type="EMBL" id="RPD52618.1"/>
    </source>
</evidence>
<protein>
    <submittedName>
        <fullName evidence="1">Uncharacterized protein</fullName>
    </submittedName>
</protein>
<dbReference type="EMBL" id="ML122349">
    <property type="protein sequence ID" value="RPD52618.1"/>
    <property type="molecule type" value="Genomic_DNA"/>
</dbReference>
<accession>A0A5C2RLW2</accession>
<dbReference type="AlphaFoldDB" id="A0A5C2RLW2"/>
<proteinExistence type="predicted"/>
<keyword evidence="2" id="KW-1185">Reference proteome</keyword>
<name>A0A5C2RLW2_9APHY</name>
<dbReference type="Proteomes" id="UP000313359">
    <property type="component" value="Unassembled WGS sequence"/>
</dbReference>
<evidence type="ECO:0000313" key="2">
    <source>
        <dbReference type="Proteomes" id="UP000313359"/>
    </source>
</evidence>
<reference evidence="1" key="1">
    <citation type="journal article" date="2018" name="Genome Biol. Evol.">
        <title>Genomics and development of Lentinus tigrinus, a white-rot wood-decaying mushroom with dimorphic fruiting bodies.</title>
        <authorList>
            <person name="Wu B."/>
            <person name="Xu Z."/>
            <person name="Knudson A."/>
            <person name="Carlson A."/>
            <person name="Chen N."/>
            <person name="Kovaka S."/>
            <person name="LaButti K."/>
            <person name="Lipzen A."/>
            <person name="Pennachio C."/>
            <person name="Riley R."/>
            <person name="Schakwitz W."/>
            <person name="Umezawa K."/>
            <person name="Ohm R.A."/>
            <person name="Grigoriev I.V."/>
            <person name="Nagy L.G."/>
            <person name="Gibbons J."/>
            <person name="Hibbett D."/>
        </authorList>
    </citation>
    <scope>NUCLEOTIDE SEQUENCE [LARGE SCALE GENOMIC DNA]</scope>
    <source>
        <strain evidence="1">ALCF2SS1-6</strain>
    </source>
</reference>
<gene>
    <name evidence="1" type="ORF">L227DRAFT_617671</name>
</gene>